<dbReference type="CDD" id="cd00383">
    <property type="entry name" value="trans_reg_C"/>
    <property type="match status" value="1"/>
</dbReference>
<dbReference type="PROSITE" id="PS50110">
    <property type="entry name" value="RESPONSE_REGULATORY"/>
    <property type="match status" value="1"/>
</dbReference>
<feature type="modified residue" description="4-aspartylphosphate" evidence="7">
    <location>
        <position position="51"/>
    </location>
</feature>
<dbReference type="SMART" id="SM00862">
    <property type="entry name" value="Trans_reg_C"/>
    <property type="match status" value="1"/>
</dbReference>
<protein>
    <submittedName>
        <fullName evidence="11">DNA-binding response regulator, OmpR family, contains REC and winged-helix (WHTH) domain</fullName>
    </submittedName>
</protein>
<evidence type="ECO:0000313" key="12">
    <source>
        <dbReference type="Proteomes" id="UP000198601"/>
    </source>
</evidence>
<evidence type="ECO:0000256" key="1">
    <source>
        <dbReference type="ARBA" id="ARBA00004496"/>
    </source>
</evidence>
<dbReference type="Gene3D" id="1.10.10.10">
    <property type="entry name" value="Winged helix-like DNA-binding domain superfamily/Winged helix DNA-binding domain"/>
    <property type="match status" value="1"/>
</dbReference>
<evidence type="ECO:0000256" key="8">
    <source>
        <dbReference type="PROSITE-ProRule" id="PRU01091"/>
    </source>
</evidence>
<dbReference type="FunFam" id="1.10.10.10:FF:000018">
    <property type="entry name" value="DNA-binding response regulator ResD"/>
    <property type="match status" value="1"/>
</dbReference>
<dbReference type="STRING" id="624147.SAMN04487970_102654"/>
<dbReference type="AlphaFoldDB" id="A0A1G4SCL5"/>
<dbReference type="InterPro" id="IPR001867">
    <property type="entry name" value="OmpR/PhoB-type_DNA-bd"/>
</dbReference>
<dbReference type="GO" id="GO:0000156">
    <property type="term" value="F:phosphorelay response regulator activity"/>
    <property type="evidence" value="ECO:0007669"/>
    <property type="project" value="TreeGrafter"/>
</dbReference>
<dbReference type="GO" id="GO:0032993">
    <property type="term" value="C:protein-DNA complex"/>
    <property type="evidence" value="ECO:0007669"/>
    <property type="project" value="TreeGrafter"/>
</dbReference>
<feature type="DNA-binding region" description="OmpR/PhoB-type" evidence="8">
    <location>
        <begin position="133"/>
        <end position="231"/>
    </location>
</feature>
<dbReference type="Pfam" id="PF00072">
    <property type="entry name" value="Response_reg"/>
    <property type="match status" value="1"/>
</dbReference>
<name>A0A1G4SCL5_9BACL</name>
<keyword evidence="4" id="KW-0805">Transcription regulation</keyword>
<evidence type="ECO:0000256" key="3">
    <source>
        <dbReference type="ARBA" id="ARBA00023012"/>
    </source>
</evidence>
<feature type="domain" description="Response regulatory" evidence="9">
    <location>
        <begin position="2"/>
        <end position="115"/>
    </location>
</feature>
<dbReference type="EMBL" id="FMTT01000026">
    <property type="protein sequence ID" value="SCW66761.1"/>
    <property type="molecule type" value="Genomic_DNA"/>
</dbReference>
<keyword evidence="6" id="KW-0804">Transcription</keyword>
<reference evidence="12" key="1">
    <citation type="submission" date="2016-10" db="EMBL/GenBank/DDBJ databases">
        <authorList>
            <person name="Varghese N."/>
            <person name="Submissions S."/>
        </authorList>
    </citation>
    <scope>NUCLEOTIDE SEQUENCE [LARGE SCALE GENOMIC DNA]</scope>
    <source>
        <strain evidence="12">CGMCC 1.8946</strain>
    </source>
</reference>
<dbReference type="SMART" id="SM00448">
    <property type="entry name" value="REC"/>
    <property type="match status" value="1"/>
</dbReference>
<dbReference type="OrthoDB" id="9790442at2"/>
<dbReference type="CDD" id="cd17574">
    <property type="entry name" value="REC_OmpR"/>
    <property type="match status" value="1"/>
</dbReference>
<dbReference type="InterPro" id="IPR036388">
    <property type="entry name" value="WH-like_DNA-bd_sf"/>
</dbReference>
<dbReference type="GO" id="GO:0006355">
    <property type="term" value="P:regulation of DNA-templated transcription"/>
    <property type="evidence" value="ECO:0007669"/>
    <property type="project" value="InterPro"/>
</dbReference>
<keyword evidence="5 8" id="KW-0238">DNA-binding</keyword>
<evidence type="ECO:0000256" key="7">
    <source>
        <dbReference type="PROSITE-ProRule" id="PRU00169"/>
    </source>
</evidence>
<evidence type="ECO:0000256" key="2">
    <source>
        <dbReference type="ARBA" id="ARBA00022553"/>
    </source>
</evidence>
<dbReference type="InterPro" id="IPR011006">
    <property type="entry name" value="CheY-like_superfamily"/>
</dbReference>
<keyword evidence="2 7" id="KW-0597">Phosphoprotein</keyword>
<proteinExistence type="predicted"/>
<dbReference type="RefSeq" id="WP_090673833.1">
    <property type="nucleotide sequence ID" value="NZ_FMTT01000026.1"/>
</dbReference>
<accession>A0A1G4SCL5</accession>
<dbReference type="Gene3D" id="3.40.50.2300">
    <property type="match status" value="1"/>
</dbReference>
<organism evidence="11 12">
    <name type="scientific">Paenibacillus tianmuensis</name>
    <dbReference type="NCBI Taxonomy" id="624147"/>
    <lineage>
        <taxon>Bacteria</taxon>
        <taxon>Bacillati</taxon>
        <taxon>Bacillota</taxon>
        <taxon>Bacilli</taxon>
        <taxon>Bacillales</taxon>
        <taxon>Paenibacillaceae</taxon>
        <taxon>Paenibacillus</taxon>
    </lineage>
</organism>
<evidence type="ECO:0000256" key="6">
    <source>
        <dbReference type="ARBA" id="ARBA00023163"/>
    </source>
</evidence>
<sequence length="233" mass="26632">MKLLVAEDDTSVCEMLHLFFQKEQYDTTFVHDGLSAQEQLDRHTWDFVILDWMLPGKDGLALCRDIRGKGETPVILLTARDQEQDRIMGLELGADDYVSKPFSPMELIARMKAVLRRYHRGGGAEAEGAAETQELLKHKTIVVNLSARTATVGGNTISNLTPKEFDLLSLFVRYPRRVFTREQLLESIWGYDYLGEERTVDVHIKRLRNKVSSPEHPLIVTVWGVGYKLELEE</sequence>
<evidence type="ECO:0000259" key="10">
    <source>
        <dbReference type="PROSITE" id="PS51755"/>
    </source>
</evidence>
<dbReference type="InterPro" id="IPR039420">
    <property type="entry name" value="WalR-like"/>
</dbReference>
<dbReference type="InterPro" id="IPR016032">
    <property type="entry name" value="Sig_transdc_resp-reg_C-effctor"/>
</dbReference>
<dbReference type="InterPro" id="IPR001789">
    <property type="entry name" value="Sig_transdc_resp-reg_receiver"/>
</dbReference>
<dbReference type="GO" id="GO:0005829">
    <property type="term" value="C:cytosol"/>
    <property type="evidence" value="ECO:0007669"/>
    <property type="project" value="TreeGrafter"/>
</dbReference>
<evidence type="ECO:0000259" key="9">
    <source>
        <dbReference type="PROSITE" id="PS50110"/>
    </source>
</evidence>
<comment type="subcellular location">
    <subcellularLocation>
        <location evidence="1">Cytoplasm</location>
    </subcellularLocation>
</comment>
<dbReference type="Proteomes" id="UP000198601">
    <property type="component" value="Unassembled WGS sequence"/>
</dbReference>
<dbReference type="SUPFAM" id="SSF52172">
    <property type="entry name" value="CheY-like"/>
    <property type="match status" value="1"/>
</dbReference>
<keyword evidence="3" id="KW-0902">Two-component regulatory system</keyword>
<evidence type="ECO:0000256" key="4">
    <source>
        <dbReference type="ARBA" id="ARBA00023015"/>
    </source>
</evidence>
<dbReference type="Gene3D" id="6.10.250.690">
    <property type="match status" value="1"/>
</dbReference>
<dbReference type="SUPFAM" id="SSF46894">
    <property type="entry name" value="C-terminal effector domain of the bipartite response regulators"/>
    <property type="match status" value="1"/>
</dbReference>
<dbReference type="PROSITE" id="PS51755">
    <property type="entry name" value="OMPR_PHOB"/>
    <property type="match status" value="1"/>
</dbReference>
<evidence type="ECO:0000256" key="5">
    <source>
        <dbReference type="ARBA" id="ARBA00023125"/>
    </source>
</evidence>
<gene>
    <name evidence="11" type="ORF">SAMN04487970_102654</name>
</gene>
<evidence type="ECO:0000313" key="11">
    <source>
        <dbReference type="EMBL" id="SCW66761.1"/>
    </source>
</evidence>
<dbReference type="GO" id="GO:0000976">
    <property type="term" value="F:transcription cis-regulatory region binding"/>
    <property type="evidence" value="ECO:0007669"/>
    <property type="project" value="TreeGrafter"/>
</dbReference>
<dbReference type="PANTHER" id="PTHR48111:SF21">
    <property type="entry name" value="DNA-BINDING DUAL MASTER TRANSCRIPTIONAL REGULATOR RPAA"/>
    <property type="match status" value="1"/>
</dbReference>
<dbReference type="PANTHER" id="PTHR48111">
    <property type="entry name" value="REGULATOR OF RPOS"/>
    <property type="match status" value="1"/>
</dbReference>
<keyword evidence="12" id="KW-1185">Reference proteome</keyword>
<dbReference type="Pfam" id="PF00486">
    <property type="entry name" value="Trans_reg_C"/>
    <property type="match status" value="1"/>
</dbReference>
<feature type="domain" description="OmpR/PhoB-type" evidence="10">
    <location>
        <begin position="133"/>
        <end position="231"/>
    </location>
</feature>